<dbReference type="InterPro" id="IPR027417">
    <property type="entry name" value="P-loop_NTPase"/>
</dbReference>
<dbReference type="GO" id="GO:0006227">
    <property type="term" value="P:dUDP biosynthetic process"/>
    <property type="evidence" value="ECO:0007669"/>
    <property type="project" value="TreeGrafter"/>
</dbReference>
<evidence type="ECO:0000256" key="3">
    <source>
        <dbReference type="ARBA" id="ARBA00017144"/>
    </source>
</evidence>
<dbReference type="PANTHER" id="PTHR10344">
    <property type="entry name" value="THYMIDYLATE KINASE"/>
    <property type="match status" value="1"/>
</dbReference>
<evidence type="ECO:0000256" key="9">
    <source>
        <dbReference type="ARBA" id="ARBA00048743"/>
    </source>
</evidence>
<name>A0AAE4C6T9_9MICC</name>
<dbReference type="GO" id="GO:0004798">
    <property type="term" value="F:dTMP kinase activity"/>
    <property type="evidence" value="ECO:0007669"/>
    <property type="project" value="UniProtKB-UniRule"/>
</dbReference>
<dbReference type="GO" id="GO:0005829">
    <property type="term" value="C:cytosol"/>
    <property type="evidence" value="ECO:0007669"/>
    <property type="project" value="TreeGrafter"/>
</dbReference>
<evidence type="ECO:0000313" key="14">
    <source>
        <dbReference type="Proteomes" id="UP001247307"/>
    </source>
</evidence>
<evidence type="ECO:0000256" key="2">
    <source>
        <dbReference type="ARBA" id="ARBA00012980"/>
    </source>
</evidence>
<feature type="binding site" evidence="11">
    <location>
        <begin position="19"/>
        <end position="26"/>
    </location>
    <ligand>
        <name>ATP</name>
        <dbReference type="ChEBI" id="CHEBI:30616"/>
    </ligand>
</feature>
<evidence type="ECO:0000256" key="6">
    <source>
        <dbReference type="ARBA" id="ARBA00022741"/>
    </source>
</evidence>
<comment type="similarity">
    <text evidence="1 11">Belongs to the thymidylate kinase family.</text>
</comment>
<dbReference type="HAMAP" id="MF_00165">
    <property type="entry name" value="Thymidylate_kinase"/>
    <property type="match status" value="1"/>
</dbReference>
<comment type="caution">
    <text evidence="13">The sequence shown here is derived from an EMBL/GenBank/DDBJ whole genome shotgun (WGS) entry which is preliminary data.</text>
</comment>
<dbReference type="NCBIfam" id="TIGR00041">
    <property type="entry name" value="DTMP_kinase"/>
    <property type="match status" value="1"/>
</dbReference>
<dbReference type="Pfam" id="PF02223">
    <property type="entry name" value="Thymidylate_kin"/>
    <property type="match status" value="1"/>
</dbReference>
<evidence type="ECO:0000256" key="4">
    <source>
        <dbReference type="ARBA" id="ARBA00022679"/>
    </source>
</evidence>
<keyword evidence="7 11" id="KW-0418">Kinase</keyword>
<keyword evidence="14" id="KW-1185">Reference proteome</keyword>
<dbReference type="InterPro" id="IPR018094">
    <property type="entry name" value="Thymidylate_kinase"/>
</dbReference>
<evidence type="ECO:0000256" key="1">
    <source>
        <dbReference type="ARBA" id="ARBA00009776"/>
    </source>
</evidence>
<accession>A0AAE4C6T9</accession>
<dbReference type="RefSeq" id="WP_309849928.1">
    <property type="nucleotide sequence ID" value="NZ_BAAAIU010000042.1"/>
</dbReference>
<dbReference type="SUPFAM" id="SSF52540">
    <property type="entry name" value="P-loop containing nucleoside triphosphate hydrolases"/>
    <property type="match status" value="1"/>
</dbReference>
<dbReference type="Gene3D" id="3.40.50.300">
    <property type="entry name" value="P-loop containing nucleotide triphosphate hydrolases"/>
    <property type="match status" value="1"/>
</dbReference>
<dbReference type="PANTHER" id="PTHR10344:SF4">
    <property type="entry name" value="UMP-CMP KINASE 2, MITOCHONDRIAL"/>
    <property type="match status" value="1"/>
</dbReference>
<evidence type="ECO:0000256" key="11">
    <source>
        <dbReference type="HAMAP-Rule" id="MF_00165"/>
    </source>
</evidence>
<keyword evidence="6 11" id="KW-0547">Nucleotide-binding</keyword>
<dbReference type="PROSITE" id="PS01331">
    <property type="entry name" value="THYMIDYLATE_KINASE"/>
    <property type="match status" value="1"/>
</dbReference>
<dbReference type="CDD" id="cd01672">
    <property type="entry name" value="TMPK"/>
    <property type="match status" value="1"/>
</dbReference>
<dbReference type="EMBL" id="JAVDUI010000001">
    <property type="protein sequence ID" value="MDR6891774.1"/>
    <property type="molecule type" value="Genomic_DNA"/>
</dbReference>
<comment type="catalytic activity">
    <reaction evidence="9 11">
        <text>dTMP + ATP = dTDP + ADP</text>
        <dbReference type="Rhea" id="RHEA:13517"/>
        <dbReference type="ChEBI" id="CHEBI:30616"/>
        <dbReference type="ChEBI" id="CHEBI:58369"/>
        <dbReference type="ChEBI" id="CHEBI:63528"/>
        <dbReference type="ChEBI" id="CHEBI:456216"/>
        <dbReference type="EC" id="2.7.4.9"/>
    </reaction>
</comment>
<keyword evidence="8 11" id="KW-0067">ATP-binding</keyword>
<keyword evidence="5 11" id="KW-0545">Nucleotide biosynthesis</keyword>
<dbReference type="InterPro" id="IPR018095">
    <property type="entry name" value="Thymidylate_kin_CS"/>
</dbReference>
<evidence type="ECO:0000256" key="10">
    <source>
        <dbReference type="ARBA" id="ARBA00057735"/>
    </source>
</evidence>
<evidence type="ECO:0000256" key="5">
    <source>
        <dbReference type="ARBA" id="ARBA00022727"/>
    </source>
</evidence>
<sequence length="224" mass="24207">MTDTQNAPARAGLFIVLEGGDGAGKSSQIPELATWLTSLGHEVIATREPGGTDIGERIRPLVLEHGQGEVDARTEALLYAAARAAHVEQRILPHLRAGGTVICDRFVDSSVAYQSAGRELSADEVLSINAFATQGLTPDLTVLLDIDPAEGRRRRTAGGAEDRLEAEPDEFHARPRQAFLDLAAAAPERYEVIDATLTPREVQARIQTRVQRLLEAREDGREGA</sequence>
<dbReference type="AlphaFoldDB" id="A0AAE4C6T9"/>
<comment type="function">
    <text evidence="10 11">Phosphorylation of dTMP to form dTDP in both de novo and salvage pathways of dTTP synthesis.</text>
</comment>
<dbReference type="GO" id="GO:0006233">
    <property type="term" value="P:dTDP biosynthetic process"/>
    <property type="evidence" value="ECO:0007669"/>
    <property type="project" value="InterPro"/>
</dbReference>
<feature type="domain" description="Thymidylate kinase-like" evidence="12">
    <location>
        <begin position="17"/>
        <end position="206"/>
    </location>
</feature>
<evidence type="ECO:0000256" key="8">
    <source>
        <dbReference type="ARBA" id="ARBA00022840"/>
    </source>
</evidence>
<protein>
    <recommendedName>
        <fullName evidence="3 11">Thymidylate kinase</fullName>
        <ecNumber evidence="2 11">2.7.4.9</ecNumber>
    </recommendedName>
    <alternativeName>
        <fullName evidence="11">dTMP kinase</fullName>
    </alternativeName>
</protein>
<dbReference type="FunFam" id="3.40.50.300:FF:000225">
    <property type="entry name" value="Thymidylate kinase"/>
    <property type="match status" value="1"/>
</dbReference>
<dbReference type="InterPro" id="IPR039430">
    <property type="entry name" value="Thymidylate_kin-like_dom"/>
</dbReference>
<evidence type="ECO:0000313" key="13">
    <source>
        <dbReference type="EMBL" id="MDR6891774.1"/>
    </source>
</evidence>
<dbReference type="GO" id="GO:0005524">
    <property type="term" value="F:ATP binding"/>
    <property type="evidence" value="ECO:0007669"/>
    <property type="project" value="UniProtKB-UniRule"/>
</dbReference>
<keyword evidence="4 11" id="KW-0808">Transferase</keyword>
<proteinExistence type="inferred from homology"/>
<organism evidence="13 14">
    <name type="scientific">Falsarthrobacter nasiphocae</name>
    <dbReference type="NCBI Taxonomy" id="189863"/>
    <lineage>
        <taxon>Bacteria</taxon>
        <taxon>Bacillati</taxon>
        <taxon>Actinomycetota</taxon>
        <taxon>Actinomycetes</taxon>
        <taxon>Micrococcales</taxon>
        <taxon>Micrococcaceae</taxon>
        <taxon>Falsarthrobacter</taxon>
    </lineage>
</organism>
<dbReference type="GO" id="GO:0006235">
    <property type="term" value="P:dTTP biosynthetic process"/>
    <property type="evidence" value="ECO:0007669"/>
    <property type="project" value="UniProtKB-UniRule"/>
</dbReference>
<dbReference type="Proteomes" id="UP001247307">
    <property type="component" value="Unassembled WGS sequence"/>
</dbReference>
<dbReference type="EC" id="2.7.4.9" evidence="2 11"/>
<reference evidence="13" key="1">
    <citation type="submission" date="2023-07" db="EMBL/GenBank/DDBJ databases">
        <title>Sequencing the genomes of 1000 actinobacteria strains.</title>
        <authorList>
            <person name="Klenk H.-P."/>
        </authorList>
    </citation>
    <scope>NUCLEOTIDE SEQUENCE</scope>
    <source>
        <strain evidence="13">DSM 13988</strain>
    </source>
</reference>
<evidence type="ECO:0000259" key="12">
    <source>
        <dbReference type="Pfam" id="PF02223"/>
    </source>
</evidence>
<gene>
    <name evidence="11" type="primary">tmk</name>
    <name evidence="13" type="ORF">J2S35_000714</name>
</gene>
<evidence type="ECO:0000256" key="7">
    <source>
        <dbReference type="ARBA" id="ARBA00022777"/>
    </source>
</evidence>